<sequence>MSESIVKPTSRRTKAVSLKDAIDGFLESFNLQTKYSETHLIVSWEKLMGKTIASRTEKIYIRDNKLFLKISSSPLRQELVMAKSKLIKLINKEMGNYPVEDVIFF</sequence>
<accession>A0A0P7BER6</accession>
<proteinExistence type="predicted"/>
<comment type="caution">
    <text evidence="1">The sequence shown here is derived from an EMBL/GenBank/DDBJ whole genome shotgun (WGS) entry which is preliminary data.</text>
</comment>
<dbReference type="PANTHER" id="PTHR36456">
    <property type="entry name" value="UPF0232 PROTEIN SCO3875"/>
    <property type="match status" value="1"/>
</dbReference>
<dbReference type="AlphaFoldDB" id="A0A0P7BER6"/>
<evidence type="ECO:0000313" key="1">
    <source>
        <dbReference type="EMBL" id="KPM49280.1"/>
    </source>
</evidence>
<protein>
    <submittedName>
        <fullName evidence="1">RNA-binding protein</fullName>
    </submittedName>
</protein>
<dbReference type="RefSeq" id="WP_055143368.1">
    <property type="nucleotide sequence ID" value="NZ_JXSZ01000005.1"/>
</dbReference>
<evidence type="ECO:0000313" key="2">
    <source>
        <dbReference type="Proteomes" id="UP000050454"/>
    </source>
</evidence>
<dbReference type="PANTHER" id="PTHR36456:SF1">
    <property type="entry name" value="UPF0232 PROTEIN SCO3875"/>
    <property type="match status" value="1"/>
</dbReference>
<dbReference type="Pfam" id="PF05258">
    <property type="entry name" value="DciA"/>
    <property type="match status" value="1"/>
</dbReference>
<dbReference type="STRING" id="1605367.AFM12_01240"/>
<name>A0A0P7BER6_9BACT</name>
<dbReference type="InterPro" id="IPR007922">
    <property type="entry name" value="DciA-like"/>
</dbReference>
<organism evidence="1 2">
    <name type="scientific">Jiulongibacter sediminis</name>
    <dbReference type="NCBI Taxonomy" id="1605367"/>
    <lineage>
        <taxon>Bacteria</taxon>
        <taxon>Pseudomonadati</taxon>
        <taxon>Bacteroidota</taxon>
        <taxon>Cytophagia</taxon>
        <taxon>Cytophagales</taxon>
        <taxon>Leadbetterellaceae</taxon>
        <taxon>Jiulongibacter</taxon>
    </lineage>
</organism>
<dbReference type="EMBL" id="LGTQ01000005">
    <property type="protein sequence ID" value="KPM49280.1"/>
    <property type="molecule type" value="Genomic_DNA"/>
</dbReference>
<keyword evidence="2" id="KW-1185">Reference proteome</keyword>
<dbReference type="Proteomes" id="UP000050454">
    <property type="component" value="Unassembled WGS sequence"/>
</dbReference>
<reference evidence="1 2" key="1">
    <citation type="submission" date="2015-07" db="EMBL/GenBank/DDBJ databases">
        <title>The draft genome sequence of Leadbetterella sp. JN14-9.</title>
        <authorList>
            <person name="Liu Y."/>
            <person name="Du J."/>
            <person name="Shao Z."/>
        </authorList>
    </citation>
    <scope>NUCLEOTIDE SEQUENCE [LARGE SCALE GENOMIC DNA]</scope>
    <source>
        <strain evidence="1 2">JN14-9</strain>
    </source>
</reference>
<gene>
    <name evidence="1" type="ORF">AFM12_01240</name>
</gene>